<keyword evidence="3" id="KW-0732">Signal</keyword>
<dbReference type="Pfam" id="PF25106">
    <property type="entry name" value="VWA_4"/>
    <property type="match status" value="1"/>
</dbReference>
<evidence type="ECO:0000256" key="2">
    <source>
        <dbReference type="ARBA" id="ARBA00022525"/>
    </source>
</evidence>
<evidence type="ECO:0000256" key="3">
    <source>
        <dbReference type="ARBA" id="ARBA00022729"/>
    </source>
</evidence>
<organism evidence="7 8">
    <name type="scientific">Polyangium spumosum</name>
    <dbReference type="NCBI Taxonomy" id="889282"/>
    <lineage>
        <taxon>Bacteria</taxon>
        <taxon>Pseudomonadati</taxon>
        <taxon>Myxococcota</taxon>
        <taxon>Polyangia</taxon>
        <taxon>Polyangiales</taxon>
        <taxon>Polyangiaceae</taxon>
        <taxon>Polyangium</taxon>
    </lineage>
</organism>
<evidence type="ECO:0000259" key="5">
    <source>
        <dbReference type="PROSITE" id="PS50234"/>
    </source>
</evidence>
<dbReference type="InterPro" id="IPR013694">
    <property type="entry name" value="VIT"/>
</dbReference>
<dbReference type="Pfam" id="PF08487">
    <property type="entry name" value="VIT"/>
    <property type="match status" value="1"/>
</dbReference>
<dbReference type="SMART" id="SM00327">
    <property type="entry name" value="VWA"/>
    <property type="match status" value="2"/>
</dbReference>
<keyword evidence="8" id="KW-1185">Reference proteome</keyword>
<comment type="caution">
    <text evidence="7">The sequence shown here is derived from an EMBL/GenBank/DDBJ whole genome shotgun (WGS) entry which is preliminary data.</text>
</comment>
<dbReference type="PROSITE" id="PS50234">
    <property type="entry name" value="VWFA"/>
    <property type="match status" value="2"/>
</dbReference>
<evidence type="ECO:0000256" key="4">
    <source>
        <dbReference type="SAM" id="MobiDB-lite"/>
    </source>
</evidence>
<dbReference type="Proteomes" id="UP000440224">
    <property type="component" value="Unassembled WGS sequence"/>
</dbReference>
<feature type="compositionally biased region" description="Basic and acidic residues" evidence="4">
    <location>
        <begin position="160"/>
        <end position="170"/>
    </location>
</feature>
<dbReference type="AlphaFoldDB" id="A0A6N7PXU1"/>
<protein>
    <submittedName>
        <fullName evidence="7">VWA domain-containing protein</fullName>
    </submittedName>
</protein>
<feature type="domain" description="VWFA" evidence="5">
    <location>
        <begin position="336"/>
        <end position="510"/>
    </location>
</feature>
<feature type="compositionally biased region" description="Pro residues" evidence="4">
    <location>
        <begin position="718"/>
        <end position="773"/>
    </location>
</feature>
<dbReference type="PROSITE" id="PS51468">
    <property type="entry name" value="VIT"/>
    <property type="match status" value="1"/>
</dbReference>
<feature type="compositionally biased region" description="Pro residues" evidence="4">
    <location>
        <begin position="845"/>
        <end position="860"/>
    </location>
</feature>
<evidence type="ECO:0000256" key="1">
    <source>
        <dbReference type="ARBA" id="ARBA00004613"/>
    </source>
</evidence>
<proteinExistence type="predicted"/>
<comment type="subcellular location">
    <subcellularLocation>
        <location evidence="1">Secreted</location>
    </subcellularLocation>
</comment>
<feature type="region of interest" description="Disordered" evidence="4">
    <location>
        <begin position="713"/>
        <end position="774"/>
    </location>
</feature>
<evidence type="ECO:0000313" key="7">
    <source>
        <dbReference type="EMBL" id="MRG96719.1"/>
    </source>
</evidence>
<dbReference type="InterPro" id="IPR056861">
    <property type="entry name" value="HMCN1-like_VWA"/>
</dbReference>
<dbReference type="SMART" id="SM00609">
    <property type="entry name" value="VIT"/>
    <property type="match status" value="1"/>
</dbReference>
<feature type="compositionally biased region" description="Polar residues" evidence="4">
    <location>
        <begin position="7"/>
        <end position="19"/>
    </location>
</feature>
<feature type="region of interest" description="Disordered" evidence="4">
    <location>
        <begin position="1"/>
        <end position="21"/>
    </location>
</feature>
<evidence type="ECO:0000313" key="8">
    <source>
        <dbReference type="Proteomes" id="UP000440224"/>
    </source>
</evidence>
<accession>A0A6N7PXU1</accession>
<dbReference type="RefSeq" id="WP_153823524.1">
    <property type="nucleotide sequence ID" value="NZ_WJIE01000013.1"/>
</dbReference>
<feature type="region of interest" description="Disordered" evidence="4">
    <location>
        <begin position="160"/>
        <end position="179"/>
    </location>
</feature>
<gene>
    <name evidence="7" type="ORF">GF068_33065</name>
</gene>
<reference evidence="7 8" key="1">
    <citation type="submission" date="2019-10" db="EMBL/GenBank/DDBJ databases">
        <title>A soil myxobacterium in the family Polyangiaceae.</title>
        <authorList>
            <person name="Li Y."/>
            <person name="Wang J."/>
        </authorList>
    </citation>
    <scope>NUCLEOTIDE SEQUENCE [LARGE SCALE GENOMIC DNA]</scope>
    <source>
        <strain evidence="7 8">DSM 14734</strain>
    </source>
</reference>
<feature type="region of interest" description="Disordered" evidence="4">
    <location>
        <begin position="805"/>
        <end position="877"/>
    </location>
</feature>
<dbReference type="EMBL" id="WJIE01000013">
    <property type="protein sequence ID" value="MRG96719.1"/>
    <property type="molecule type" value="Genomic_DNA"/>
</dbReference>
<name>A0A6N7PXU1_9BACT</name>
<feature type="domain" description="VWFA" evidence="5">
    <location>
        <begin position="896"/>
        <end position="1110"/>
    </location>
</feature>
<dbReference type="Pfam" id="PF13768">
    <property type="entry name" value="VWA_3"/>
    <property type="match status" value="1"/>
</dbReference>
<sequence>MIETTTDRITQGTMRTTSGAPLPLEHTSIEAKINGPVASVTLKQRFRNTTGGPIEAEYLFPLPHEASVHTMRFRIGERTVEAVVKEKEEAKRAYEAARREGRSATLLEQDRPNLFTLSVANIPDGETIEVTLGYQEKLAFDEGEWRFVFPMVTTERYQARTADEAPDATKIRPPRAATGERKADVSVCVEIRAGAPIEPPRSPSHRIDAEPLEGGAFRVKLHESETVPNRDFVLAYRVQHDSGVRPRAYFERQPDKMGTFLLVVTPPVAPLEDLSLAEAGPAGDHRTFRCNNCGGALRDPSVVKEWPGLGPAWKCEYCGVVVAATRELAKVGLPRDVVFLVDRSCSMRGQSLPQARRAVRLILDHLGPDDRAQVFAFDHDRIAADRQGVGFQSISKWWIGEIDGFLRGMTARGGTELEEALVHAAKLPTEKGRTRLVVLLTDGAVGNEGRLFRRAPEILGKETRLYVLGIGPSVNRYLVERLARAGGGASDVLLPGEDVETVVPRFARRVRQAGPVLTNLRLSWDDAMPVDVYPSPAPELFGGQTVQLLGRFAGSGESRLVLTGTRASGEPFRQEVDVELPERSEQIPGLERLWARLRIDARLSRLAEAPGEAAEVRMEVLALALKHKLLSPYTALVAEDSEKRVEGPAKKVQLAAMAEPEVEEEPAAEGGALGTPLGIRHADVEEDEGDAFARTRAGVVRGYAPSMAAAALRASTGAPPPTPGFGPPPPAPAFGAPPPPALGAPPPTPGFGPPPAPAPGAPPPPGFGPPPPMAAAFVPEMPLSAKRGGGGGFFSKVKEAFGIGGSAEEEAPPPPALESFAATEDDDAPPPTPPGFPSLKSFKFAPPPPEAPPPPLPAPAPQSRWQGPPHVQSSDSEAYTPEMLDRVQGAGVGELDLVFLVDETGSMGAYIEQVKQRLVGIIEALRSAPLCRSLRLGLVSYRDHPPQDRSFASRVVPLTEDIASIQKGVERMQASGGGDGPESVTDGLYDLVRLEWRPRAARVVVWVGDAPPHGVEPSGDAFPNGCPCGHHWYAQAENAREMGIVIHAVGCLPTLRQYVGAEDVFKTVAKTARGLYLPLERASLLIPIITGVAETELDKQRIEEHIAEVLAKYENVLTPADQDERVRFVTDVLRQENVRPRGLVYDPKRSGPSPLRFREITPSDVEEGIERLRRVSRTSL</sequence>
<feature type="domain" description="VIT" evidence="6">
    <location>
        <begin position="8"/>
        <end position="136"/>
    </location>
</feature>
<dbReference type="InterPro" id="IPR002035">
    <property type="entry name" value="VWF_A"/>
</dbReference>
<dbReference type="OrthoDB" id="9784383at2"/>
<dbReference type="SUPFAM" id="SSF53300">
    <property type="entry name" value="vWA-like"/>
    <property type="match status" value="2"/>
</dbReference>
<dbReference type="Gene3D" id="3.40.50.410">
    <property type="entry name" value="von Willebrand factor, type A domain"/>
    <property type="match status" value="2"/>
</dbReference>
<evidence type="ECO:0000259" key="6">
    <source>
        <dbReference type="PROSITE" id="PS51468"/>
    </source>
</evidence>
<dbReference type="CDD" id="cd00198">
    <property type="entry name" value="vWFA"/>
    <property type="match status" value="1"/>
</dbReference>
<keyword evidence="2" id="KW-0964">Secreted</keyword>
<dbReference type="InterPro" id="IPR036465">
    <property type="entry name" value="vWFA_dom_sf"/>
</dbReference>
<dbReference type="PANTHER" id="PTHR45737">
    <property type="entry name" value="VON WILLEBRAND FACTOR A DOMAIN-CONTAINING PROTEIN 5A"/>
    <property type="match status" value="1"/>
</dbReference>
<dbReference type="PANTHER" id="PTHR45737:SF6">
    <property type="entry name" value="VON WILLEBRAND FACTOR A DOMAIN-CONTAINING PROTEIN 5A"/>
    <property type="match status" value="1"/>
</dbReference>